<reference evidence="2 3" key="1">
    <citation type="submission" date="2018-05" db="EMBL/GenBank/DDBJ databases">
        <title>Nocardioides silvaticus genome.</title>
        <authorList>
            <person name="Li C."/>
            <person name="Wang G."/>
        </authorList>
    </citation>
    <scope>NUCLEOTIDE SEQUENCE [LARGE SCALE GENOMIC DNA]</scope>
    <source>
        <strain evidence="2 3">CCTCC AB 2018079</strain>
    </source>
</reference>
<keyword evidence="3" id="KW-1185">Reference proteome</keyword>
<evidence type="ECO:0000313" key="3">
    <source>
        <dbReference type="Proteomes" id="UP000245507"/>
    </source>
</evidence>
<dbReference type="Pfam" id="PF14213">
    <property type="entry name" value="DUF4325"/>
    <property type="match status" value="1"/>
</dbReference>
<name>A0A316TH71_9ACTN</name>
<dbReference type="RefSeq" id="WP_109694229.1">
    <property type="nucleotide sequence ID" value="NZ_QGDD01000005.1"/>
</dbReference>
<comment type="caution">
    <text evidence="2">The sequence shown here is derived from an EMBL/GenBank/DDBJ whole genome shotgun (WGS) entry which is preliminary data.</text>
</comment>
<feature type="domain" description="DUF4325" evidence="1">
    <location>
        <begin position="41"/>
        <end position="84"/>
    </location>
</feature>
<sequence>MNNATTFSVVQLGKYPATRPLGQEGRARLDDLLEGHTNLALTIDFTGVEVMNISFADEFLGKFLTSHDFSTTGTTVRVTGLNADNRYSILVCVERRKIAVTVLEEDGTLTLLGDPILVATFDAAKELREFKASDIGDKLHLKAPNANNRLKRLADAGALHKSQVSGSARGGKEFVYKIVDGPSSNARTLSPA</sequence>
<dbReference type="Proteomes" id="UP000245507">
    <property type="component" value="Unassembled WGS sequence"/>
</dbReference>
<accession>A0A316TH71</accession>
<evidence type="ECO:0000313" key="2">
    <source>
        <dbReference type="EMBL" id="PWN02569.1"/>
    </source>
</evidence>
<dbReference type="InterPro" id="IPR025474">
    <property type="entry name" value="DUF4325"/>
</dbReference>
<organism evidence="2 3">
    <name type="scientific">Nocardioides silvaticus</name>
    <dbReference type="NCBI Taxonomy" id="2201891"/>
    <lineage>
        <taxon>Bacteria</taxon>
        <taxon>Bacillati</taxon>
        <taxon>Actinomycetota</taxon>
        <taxon>Actinomycetes</taxon>
        <taxon>Propionibacteriales</taxon>
        <taxon>Nocardioidaceae</taxon>
        <taxon>Nocardioides</taxon>
    </lineage>
</organism>
<dbReference type="AlphaFoldDB" id="A0A316TH71"/>
<proteinExistence type="predicted"/>
<protein>
    <recommendedName>
        <fullName evidence="1">DUF4325 domain-containing protein</fullName>
    </recommendedName>
</protein>
<evidence type="ECO:0000259" key="1">
    <source>
        <dbReference type="Pfam" id="PF14213"/>
    </source>
</evidence>
<dbReference type="EMBL" id="QGDD01000005">
    <property type="protein sequence ID" value="PWN02569.1"/>
    <property type="molecule type" value="Genomic_DNA"/>
</dbReference>
<dbReference type="OrthoDB" id="3376872at2"/>
<gene>
    <name evidence="2" type="ORF">DJ010_12705</name>
</gene>